<keyword evidence="2 4" id="KW-0560">Oxidoreductase</keyword>
<protein>
    <submittedName>
        <fullName evidence="7">D-2-hydroxyacid dehydrogenase</fullName>
    </submittedName>
</protein>
<dbReference type="Pfam" id="PF02826">
    <property type="entry name" value="2-Hacid_dh_C"/>
    <property type="match status" value="1"/>
</dbReference>
<dbReference type="InterPro" id="IPR029753">
    <property type="entry name" value="D-isomer_DH_CS"/>
</dbReference>
<evidence type="ECO:0000256" key="1">
    <source>
        <dbReference type="ARBA" id="ARBA00005854"/>
    </source>
</evidence>
<evidence type="ECO:0000256" key="3">
    <source>
        <dbReference type="ARBA" id="ARBA00023027"/>
    </source>
</evidence>
<evidence type="ECO:0000313" key="8">
    <source>
        <dbReference type="Proteomes" id="UP001163726"/>
    </source>
</evidence>
<dbReference type="SUPFAM" id="SSF52283">
    <property type="entry name" value="Formate/glycerate dehydrogenase catalytic domain-like"/>
    <property type="match status" value="1"/>
</dbReference>
<sequence length="309" mass="33913">MQAVFLDQNTFIPSVSFSAIEKSVEHFVAYSHTPPDEIVTRCQNADIIVTNKVLITQAIIAQLPNLKLICVAATGTNNIDITAAEKANIKVLNVAGYSTHSVSQYVFSQLLEHFGQISINNQKVKSGQWQQGNTFCLHSDYFDELAGKTIGILGYGDIGQKVASIARAFDMKVLVAERPNANNIRADRVSFETMLQNADIVSLHCPLTEDTENLFSTQAFKQMQNHSVLINTARGGIIDNNALLSALNNHEISAAILDVLDQEPPAPDHILLNPQPDNLKITAHIAWASQQAQQKVLNLVAKNIESFLL</sequence>
<keyword evidence="8" id="KW-1185">Reference proteome</keyword>
<evidence type="ECO:0000313" key="7">
    <source>
        <dbReference type="EMBL" id="WAJ72288.1"/>
    </source>
</evidence>
<proteinExistence type="inferred from homology"/>
<organism evidence="7 8">
    <name type="scientific">Catenovulum adriaticum</name>
    <dbReference type="NCBI Taxonomy" id="2984846"/>
    <lineage>
        <taxon>Bacteria</taxon>
        <taxon>Pseudomonadati</taxon>
        <taxon>Pseudomonadota</taxon>
        <taxon>Gammaproteobacteria</taxon>
        <taxon>Alteromonadales</taxon>
        <taxon>Alteromonadaceae</taxon>
        <taxon>Catenovulum</taxon>
    </lineage>
</organism>
<gene>
    <name evidence="7" type="ORF">OLW01_16235</name>
</gene>
<reference evidence="7" key="1">
    <citation type="submission" date="2022-10" db="EMBL/GenBank/DDBJ databases">
        <title>Catenovulum adriacola sp. nov. isolated in the Harbour of Susak.</title>
        <authorList>
            <person name="Schoch T."/>
            <person name="Reich S.J."/>
            <person name="Stoeferle S."/>
            <person name="Flaiz M."/>
            <person name="Kazda M."/>
            <person name="Riedel C.U."/>
            <person name="Duerre P."/>
        </authorList>
    </citation>
    <scope>NUCLEOTIDE SEQUENCE</scope>
    <source>
        <strain evidence="7">TS8</strain>
        <plasmid evidence="7">pCadTS8_2</plasmid>
    </source>
</reference>
<comment type="similarity">
    <text evidence="1 4">Belongs to the D-isomer specific 2-hydroxyacid dehydrogenase family.</text>
</comment>
<dbReference type="PANTHER" id="PTHR43761">
    <property type="entry name" value="D-ISOMER SPECIFIC 2-HYDROXYACID DEHYDROGENASE FAMILY PROTEIN (AFU_ORTHOLOGUE AFUA_1G13630)"/>
    <property type="match status" value="1"/>
</dbReference>
<dbReference type="SUPFAM" id="SSF51735">
    <property type="entry name" value="NAD(P)-binding Rossmann-fold domains"/>
    <property type="match status" value="1"/>
</dbReference>
<evidence type="ECO:0000256" key="4">
    <source>
        <dbReference type="RuleBase" id="RU003719"/>
    </source>
</evidence>
<feature type="domain" description="D-isomer specific 2-hydroxyacid dehydrogenase NAD-binding" evidence="6">
    <location>
        <begin position="108"/>
        <end position="286"/>
    </location>
</feature>
<accession>A0ABY7ARY0</accession>
<evidence type="ECO:0000256" key="2">
    <source>
        <dbReference type="ARBA" id="ARBA00023002"/>
    </source>
</evidence>
<dbReference type="Proteomes" id="UP001163726">
    <property type="component" value="Plasmid pCadTS8_2"/>
</dbReference>
<dbReference type="InterPro" id="IPR036291">
    <property type="entry name" value="NAD(P)-bd_dom_sf"/>
</dbReference>
<evidence type="ECO:0000259" key="5">
    <source>
        <dbReference type="Pfam" id="PF00389"/>
    </source>
</evidence>
<dbReference type="RefSeq" id="WP_268077003.1">
    <property type="nucleotide sequence ID" value="NZ_CP109967.1"/>
</dbReference>
<dbReference type="PROSITE" id="PS00670">
    <property type="entry name" value="D_2_HYDROXYACID_DH_2"/>
    <property type="match status" value="1"/>
</dbReference>
<evidence type="ECO:0000259" key="6">
    <source>
        <dbReference type="Pfam" id="PF02826"/>
    </source>
</evidence>
<dbReference type="InterPro" id="IPR050418">
    <property type="entry name" value="D-iso_2-hydroxyacid_DH_PdxB"/>
</dbReference>
<geneLocation type="plasmid" evidence="7 8">
    <name>pCadTS8_2</name>
</geneLocation>
<dbReference type="PANTHER" id="PTHR43761:SF1">
    <property type="entry name" value="D-ISOMER SPECIFIC 2-HYDROXYACID DEHYDROGENASE CATALYTIC DOMAIN-CONTAINING PROTEIN-RELATED"/>
    <property type="match status" value="1"/>
</dbReference>
<keyword evidence="7" id="KW-0614">Plasmid</keyword>
<feature type="domain" description="D-isomer specific 2-hydroxyacid dehydrogenase catalytic" evidence="5">
    <location>
        <begin position="24"/>
        <end position="308"/>
    </location>
</feature>
<name>A0ABY7ARY0_9ALTE</name>
<dbReference type="InterPro" id="IPR006139">
    <property type="entry name" value="D-isomer_2_OHA_DH_cat_dom"/>
</dbReference>
<dbReference type="InterPro" id="IPR006140">
    <property type="entry name" value="D-isomer_DH_NAD-bd"/>
</dbReference>
<keyword evidence="3" id="KW-0520">NAD</keyword>
<dbReference type="Gene3D" id="3.40.50.720">
    <property type="entry name" value="NAD(P)-binding Rossmann-like Domain"/>
    <property type="match status" value="2"/>
</dbReference>
<dbReference type="CDD" id="cd12162">
    <property type="entry name" value="2-Hacid_dh_4"/>
    <property type="match status" value="1"/>
</dbReference>
<dbReference type="Pfam" id="PF00389">
    <property type="entry name" value="2-Hacid_dh"/>
    <property type="match status" value="1"/>
</dbReference>
<dbReference type="EMBL" id="CP109967">
    <property type="protein sequence ID" value="WAJ72288.1"/>
    <property type="molecule type" value="Genomic_DNA"/>
</dbReference>